<evidence type="ECO:0000256" key="3">
    <source>
        <dbReference type="ARBA" id="ARBA00022679"/>
    </source>
</evidence>
<dbReference type="InterPro" id="IPR052078">
    <property type="entry name" value="Trehalose_Metab_GTase"/>
</dbReference>
<sequence length="462" mass="50095">MNRDPAPGGPRILHISPTTKLGGVSEVIRSELPYLAELGWRARWIAANDLDEAHDAAFVLHNALYGVPVGDFPAATVRQGVERFLAANAERAAAAAREADVVVLHDAMMLNLATAIRDTVRSAPGSAAPVIVWRCHVGSEHLETIDRAAVDFLRPQLDAVDHLVFSHRDLVWSGWEDDPRVTVVPPGIDPGSWKNRELSEEVRAAVWPYLHAARGVSVAELTGEDDAVVEVRDFGTGGLRAPDSPFVLQVSRWDPLKGQLGVVRAFESLAHRDADVELVLVGPHIDDRENYPANRRVWQGLMDARAELPTPVRERVHIWRFGPVRRTGEDIALNLLRRRARTVVQNSSRESFGLTVAEAMWQGAVVVGADVDGIRGQIRHEANGLLAPFTEGRPGGSAGDAGPWADTVLRSLTDGPGRARWSAAARASVEEHHLSRTGVERQVAAFTGASAGAGSPVRAGFR</sequence>
<evidence type="ECO:0000313" key="5">
    <source>
        <dbReference type="EMBL" id="PJE99465.1"/>
    </source>
</evidence>
<dbReference type="Pfam" id="PF13692">
    <property type="entry name" value="Glyco_trans_1_4"/>
    <property type="match status" value="1"/>
</dbReference>
<dbReference type="RefSeq" id="WP_100200887.1">
    <property type="nucleotide sequence ID" value="NZ_PGGW01000014.1"/>
</dbReference>
<dbReference type="PANTHER" id="PTHR47779:SF1">
    <property type="entry name" value="SYNTHASE (CCG-9), PUTATIVE (AFU_ORTHOLOGUE AFUA_3G12100)-RELATED"/>
    <property type="match status" value="1"/>
</dbReference>
<evidence type="ECO:0000313" key="6">
    <source>
        <dbReference type="Proteomes" id="UP000230407"/>
    </source>
</evidence>
<keyword evidence="2" id="KW-0328">Glycosyltransferase</keyword>
<protein>
    <recommendedName>
        <fullName evidence="4">Trehalose synthase N-terminal domain-containing protein</fullName>
    </recommendedName>
</protein>
<comment type="similarity">
    <text evidence="1">Belongs to the glycosyltransferase group 1 family. Glycosyltransferase 4 subfamily.</text>
</comment>
<proteinExistence type="inferred from homology"/>
<dbReference type="PANTHER" id="PTHR47779">
    <property type="entry name" value="SYNTHASE (CCG-9), PUTATIVE (AFU_ORTHOLOGUE AFUA_3G12100)-RELATED"/>
    <property type="match status" value="1"/>
</dbReference>
<keyword evidence="3" id="KW-0808">Transferase</keyword>
<dbReference type="Gene3D" id="3.40.50.2000">
    <property type="entry name" value="Glycogen Phosphorylase B"/>
    <property type="match status" value="2"/>
</dbReference>
<dbReference type="InterPro" id="IPR049438">
    <property type="entry name" value="TreT_GT1"/>
</dbReference>
<reference evidence="5 6" key="1">
    <citation type="submission" date="2017-11" db="EMBL/GenBank/DDBJ databases">
        <title>Streptomyces carmine sp. nov., a novel actinomycete isolated from Sophora alopecuroides in Xinjiang, China.</title>
        <authorList>
            <person name="Wang Y."/>
            <person name="Luo X."/>
            <person name="Wan C."/>
            <person name="Zhang L."/>
        </authorList>
    </citation>
    <scope>NUCLEOTIDE SEQUENCE [LARGE SCALE GENOMIC DNA]</scope>
    <source>
        <strain evidence="5 6">TRM SA0054</strain>
    </source>
</reference>
<evidence type="ECO:0000256" key="1">
    <source>
        <dbReference type="ARBA" id="ARBA00009481"/>
    </source>
</evidence>
<dbReference type="AlphaFoldDB" id="A0A2M8M5I2"/>
<organism evidence="5 6">
    <name type="scientific">Streptomyces carminius</name>
    <dbReference type="NCBI Taxonomy" id="2665496"/>
    <lineage>
        <taxon>Bacteria</taxon>
        <taxon>Bacillati</taxon>
        <taxon>Actinomycetota</taxon>
        <taxon>Actinomycetes</taxon>
        <taxon>Kitasatosporales</taxon>
        <taxon>Streptomycetaceae</taxon>
        <taxon>Streptomyces</taxon>
    </lineage>
</organism>
<dbReference type="Pfam" id="PF21269">
    <property type="entry name" value="TreT_GT1"/>
    <property type="match status" value="1"/>
</dbReference>
<dbReference type="SUPFAM" id="SSF53756">
    <property type="entry name" value="UDP-Glycosyltransferase/glycogen phosphorylase"/>
    <property type="match status" value="1"/>
</dbReference>
<dbReference type="GO" id="GO:0016757">
    <property type="term" value="F:glycosyltransferase activity"/>
    <property type="evidence" value="ECO:0007669"/>
    <property type="project" value="UniProtKB-KW"/>
</dbReference>
<evidence type="ECO:0000259" key="4">
    <source>
        <dbReference type="Pfam" id="PF21269"/>
    </source>
</evidence>
<dbReference type="Proteomes" id="UP000230407">
    <property type="component" value="Unassembled WGS sequence"/>
</dbReference>
<evidence type="ECO:0000256" key="2">
    <source>
        <dbReference type="ARBA" id="ARBA00022676"/>
    </source>
</evidence>
<name>A0A2M8M5I2_9ACTN</name>
<dbReference type="EMBL" id="PGGW01000014">
    <property type="protein sequence ID" value="PJE99465.1"/>
    <property type="molecule type" value="Genomic_DNA"/>
</dbReference>
<comment type="caution">
    <text evidence="5">The sequence shown here is derived from an EMBL/GenBank/DDBJ whole genome shotgun (WGS) entry which is preliminary data.</text>
</comment>
<feature type="domain" description="Trehalose synthase N-terminal" evidence="4">
    <location>
        <begin position="14"/>
        <end position="169"/>
    </location>
</feature>
<accession>A0A2M8M5I2</accession>
<keyword evidence="6" id="KW-1185">Reference proteome</keyword>
<gene>
    <name evidence="5" type="ORF">CUT44_04820</name>
</gene>